<keyword evidence="2" id="KW-1133">Transmembrane helix</keyword>
<reference evidence="3 4" key="1">
    <citation type="journal article" date="2015" name="Genome Announc.">
        <title>Draft Genome Sequence and Gene Annotation of the Entomopathogenic Fungus Verticillium hemipterigenum.</title>
        <authorList>
            <person name="Horn F."/>
            <person name="Habel A."/>
            <person name="Scharf D.H."/>
            <person name="Dworschak J."/>
            <person name="Brakhage A.A."/>
            <person name="Guthke R."/>
            <person name="Hertweck C."/>
            <person name="Linde J."/>
        </authorList>
    </citation>
    <scope>NUCLEOTIDE SEQUENCE [LARGE SCALE GENOMIC DNA]</scope>
</reference>
<accession>A0A0A1TDV2</accession>
<feature type="compositionally biased region" description="Basic and acidic residues" evidence="1">
    <location>
        <begin position="105"/>
        <end position="118"/>
    </location>
</feature>
<dbReference type="HOGENOM" id="CLU_1994207_0_0_1"/>
<proteinExistence type="predicted"/>
<dbReference type="AlphaFoldDB" id="A0A0A1TDV2"/>
<feature type="region of interest" description="Disordered" evidence="1">
    <location>
        <begin position="105"/>
        <end position="125"/>
    </location>
</feature>
<protein>
    <submittedName>
        <fullName evidence="3">Uncharacterized protein</fullName>
    </submittedName>
</protein>
<keyword evidence="4" id="KW-1185">Reference proteome</keyword>
<keyword evidence="2" id="KW-0812">Transmembrane</keyword>
<feature type="transmembrane region" description="Helical" evidence="2">
    <location>
        <begin position="82"/>
        <end position="101"/>
    </location>
</feature>
<feature type="transmembrane region" description="Helical" evidence="2">
    <location>
        <begin position="21"/>
        <end position="40"/>
    </location>
</feature>
<dbReference type="Proteomes" id="UP000039046">
    <property type="component" value="Unassembled WGS sequence"/>
</dbReference>
<evidence type="ECO:0000256" key="2">
    <source>
        <dbReference type="SAM" id="Phobius"/>
    </source>
</evidence>
<organism evidence="3 4">
    <name type="scientific">[Torrubiella] hemipterigena</name>
    <dbReference type="NCBI Taxonomy" id="1531966"/>
    <lineage>
        <taxon>Eukaryota</taxon>
        <taxon>Fungi</taxon>
        <taxon>Dikarya</taxon>
        <taxon>Ascomycota</taxon>
        <taxon>Pezizomycotina</taxon>
        <taxon>Sordariomycetes</taxon>
        <taxon>Hypocreomycetidae</taxon>
        <taxon>Hypocreales</taxon>
        <taxon>Clavicipitaceae</taxon>
        <taxon>Clavicipitaceae incertae sedis</taxon>
        <taxon>'Torrubiella' clade</taxon>
    </lineage>
</organism>
<evidence type="ECO:0000313" key="4">
    <source>
        <dbReference type="Proteomes" id="UP000039046"/>
    </source>
</evidence>
<keyword evidence="2" id="KW-0472">Membrane</keyword>
<evidence type="ECO:0000256" key="1">
    <source>
        <dbReference type="SAM" id="MobiDB-lite"/>
    </source>
</evidence>
<gene>
    <name evidence="3" type="ORF">VHEMI08565</name>
</gene>
<sequence>MPNSRSQATVLDCLVRTSALANFKLLLFCVGILFLCSVIIRPLQTGPSRFSNTVWVATAFITSVITLSIADTSRNGTRLDHSLLVMGCFTIIATLLLWTHAVTEKADKEETPQREKRPSTRQYVA</sequence>
<name>A0A0A1TDV2_9HYPO</name>
<evidence type="ECO:0000313" key="3">
    <source>
        <dbReference type="EMBL" id="CEJ92939.1"/>
    </source>
</evidence>
<dbReference type="EMBL" id="CDHN01000005">
    <property type="protein sequence ID" value="CEJ92939.1"/>
    <property type="molecule type" value="Genomic_DNA"/>
</dbReference>
<feature type="transmembrane region" description="Helical" evidence="2">
    <location>
        <begin position="52"/>
        <end position="70"/>
    </location>
</feature>